<dbReference type="Proteomes" id="UP000306147">
    <property type="component" value="Unassembled WGS sequence"/>
</dbReference>
<dbReference type="EMBL" id="SRXT01000001">
    <property type="protein sequence ID" value="TGX56231.1"/>
    <property type="molecule type" value="Genomic_DNA"/>
</dbReference>
<accession>A0A4S1XJ19</accession>
<evidence type="ECO:0000313" key="4">
    <source>
        <dbReference type="Proteomes" id="UP000306147"/>
    </source>
</evidence>
<dbReference type="GO" id="GO:0006508">
    <property type="term" value="P:proteolysis"/>
    <property type="evidence" value="ECO:0007669"/>
    <property type="project" value="InterPro"/>
</dbReference>
<dbReference type="GO" id="GO:0008236">
    <property type="term" value="F:serine-type peptidase activity"/>
    <property type="evidence" value="ECO:0007669"/>
    <property type="project" value="InterPro"/>
</dbReference>
<dbReference type="RefSeq" id="WP_135962429.1">
    <property type="nucleotide sequence ID" value="NZ_SRXT01000001.1"/>
</dbReference>
<dbReference type="Pfam" id="PF00326">
    <property type="entry name" value="Peptidase_S9"/>
    <property type="match status" value="1"/>
</dbReference>
<dbReference type="AlphaFoldDB" id="A0A4S1XJ19"/>
<name>A0A4S1XJ19_9SPHN</name>
<reference evidence="3 4" key="1">
    <citation type="submission" date="2019-04" db="EMBL/GenBank/DDBJ databases">
        <title>Sphingomonas psychrotolerans sp. nov., isolated from soil in the Tianshan Mountains, Xinjiang, China.</title>
        <authorList>
            <person name="Luo Y."/>
            <person name="Sheng H."/>
        </authorList>
    </citation>
    <scope>NUCLEOTIDE SEQUENCE [LARGE SCALE GENOMIC DNA]</scope>
    <source>
        <strain evidence="3 4">ZFGT-11</strain>
    </source>
</reference>
<evidence type="ECO:0000313" key="3">
    <source>
        <dbReference type="EMBL" id="TGX56231.1"/>
    </source>
</evidence>
<evidence type="ECO:0000259" key="2">
    <source>
        <dbReference type="Pfam" id="PF00326"/>
    </source>
</evidence>
<organism evidence="3 4">
    <name type="scientific">Sphingomonas gei</name>
    <dbReference type="NCBI Taxonomy" id="1395960"/>
    <lineage>
        <taxon>Bacteria</taxon>
        <taxon>Pseudomonadati</taxon>
        <taxon>Pseudomonadota</taxon>
        <taxon>Alphaproteobacteria</taxon>
        <taxon>Sphingomonadales</taxon>
        <taxon>Sphingomonadaceae</taxon>
        <taxon>Sphingomonas</taxon>
    </lineage>
</organism>
<feature type="domain" description="Peptidase S9 prolyl oligopeptidase catalytic" evidence="2">
    <location>
        <begin position="63"/>
        <end position="120"/>
    </location>
</feature>
<feature type="signal peptide" evidence="1">
    <location>
        <begin position="1"/>
        <end position="26"/>
    </location>
</feature>
<keyword evidence="1" id="KW-0732">Signal</keyword>
<comment type="caution">
    <text evidence="3">The sequence shown here is derived from an EMBL/GenBank/DDBJ whole genome shotgun (WGS) entry which is preliminary data.</text>
</comment>
<dbReference type="OrthoDB" id="9812921at2"/>
<dbReference type="InterPro" id="IPR001375">
    <property type="entry name" value="Peptidase_S9_cat"/>
</dbReference>
<protein>
    <recommendedName>
        <fullName evidence="2">Peptidase S9 prolyl oligopeptidase catalytic domain-containing protein</fullName>
    </recommendedName>
</protein>
<dbReference type="Gene3D" id="3.40.50.1820">
    <property type="entry name" value="alpha/beta hydrolase"/>
    <property type="match status" value="1"/>
</dbReference>
<proteinExistence type="predicted"/>
<dbReference type="InterPro" id="IPR029058">
    <property type="entry name" value="AB_hydrolase_fold"/>
</dbReference>
<feature type="chain" id="PRO_5020372966" description="Peptidase S9 prolyl oligopeptidase catalytic domain-containing protein" evidence="1">
    <location>
        <begin position="27"/>
        <end position="154"/>
    </location>
</feature>
<dbReference type="SUPFAM" id="SSF53474">
    <property type="entry name" value="alpha/beta-Hydrolases"/>
    <property type="match status" value="1"/>
</dbReference>
<sequence length="154" mass="17005">MRRNQDFRATKATVLVLAGVLLLANAGPTPAPTIADRYAHADLYLRRELDKLIANADLRATVAKNLRGKLLPSHGDIDDNVPLTESMRLANALITAARDVDWVILPDTTHRVAQPLFWHKQRDYFTQHLLDEKPPVLPLSAPTAAMPTIGATTK</sequence>
<keyword evidence="4" id="KW-1185">Reference proteome</keyword>
<evidence type="ECO:0000256" key="1">
    <source>
        <dbReference type="SAM" id="SignalP"/>
    </source>
</evidence>
<gene>
    <name evidence="3" type="ORF">E5A73_03860</name>
</gene>